<keyword evidence="1 4" id="KW-0378">Hydrolase</keyword>
<name>A0A9X0QBJ3_9BACT</name>
<dbReference type="Gene3D" id="3.90.245.10">
    <property type="entry name" value="Ribonucleoside hydrolase-like"/>
    <property type="match status" value="1"/>
</dbReference>
<dbReference type="EMBL" id="JACHEB010000002">
    <property type="protein sequence ID" value="MBB5327208.1"/>
    <property type="molecule type" value="Genomic_DNA"/>
</dbReference>
<sequence length="384" mass="40758">MKPDWFQRNPDRRMFLKVTTGSAIAAMVHGPSRAFGAPYGLPQATASHRAEVTTAAKVIIDTDPGVDDAFALMLAMRSPELNVMAVTAVAGNLPLEITLPNALRMVEICDRTDIPVAAGASAPLIRQQVTASYAHGENGLGGVTLPPPKITAVKEHAAELICRIVLEHPGEVTLIGLGPLTNLALALRSEPGLAKAIKSIVLMGGSLSGGNVTPAAEFNFYVDPEAASIVFNSGVPITMVGLDVTRKVELTEPYIRQLEAGTNKPSRAAAGIARAIMATYRGHGEKGGPTLHDPLAVSALIRPDILTFESYRVQIETNGLITAGESVGWKRAPIRYAAAFENSPRVTPSEEAFTANTKVAVDVRPDSFFRLLVDRITGNKQDNG</sequence>
<dbReference type="InterPro" id="IPR001910">
    <property type="entry name" value="Inosine/uridine_hydrolase_dom"/>
</dbReference>
<proteinExistence type="predicted"/>
<dbReference type="InterPro" id="IPR036452">
    <property type="entry name" value="Ribo_hydro-like"/>
</dbReference>
<dbReference type="Proteomes" id="UP000535182">
    <property type="component" value="Unassembled WGS sequence"/>
</dbReference>
<dbReference type="EC" id="3.2.2.1" evidence="4"/>
<evidence type="ECO:0000259" key="3">
    <source>
        <dbReference type="Pfam" id="PF01156"/>
    </source>
</evidence>
<protein>
    <submittedName>
        <fullName evidence="4">Purine nucleosidase</fullName>
        <ecNumber evidence="4">3.2.2.1</ecNumber>
    </submittedName>
</protein>
<keyword evidence="5" id="KW-1185">Reference proteome</keyword>
<dbReference type="PANTHER" id="PTHR12304:SF4">
    <property type="entry name" value="URIDINE NUCLEOSIDASE"/>
    <property type="match status" value="1"/>
</dbReference>
<evidence type="ECO:0000313" key="4">
    <source>
        <dbReference type="EMBL" id="MBB5327208.1"/>
    </source>
</evidence>
<evidence type="ECO:0000256" key="1">
    <source>
        <dbReference type="ARBA" id="ARBA00022801"/>
    </source>
</evidence>
<dbReference type="PROSITE" id="PS51318">
    <property type="entry name" value="TAT"/>
    <property type="match status" value="1"/>
</dbReference>
<dbReference type="InterPro" id="IPR023186">
    <property type="entry name" value="IUNH"/>
</dbReference>
<dbReference type="GO" id="GO:0008477">
    <property type="term" value="F:purine nucleosidase activity"/>
    <property type="evidence" value="ECO:0007669"/>
    <property type="project" value="UniProtKB-EC"/>
</dbReference>
<reference evidence="4 5" key="1">
    <citation type="submission" date="2020-08" db="EMBL/GenBank/DDBJ databases">
        <title>Genomic Encyclopedia of Type Strains, Phase IV (KMG-V): Genome sequencing to study the core and pangenomes of soil and plant-associated prokaryotes.</title>
        <authorList>
            <person name="Whitman W."/>
        </authorList>
    </citation>
    <scope>NUCLEOTIDE SEQUENCE [LARGE SCALE GENOMIC DNA]</scope>
    <source>
        <strain evidence="4 5">X5P2</strain>
    </source>
</reference>
<feature type="domain" description="Inosine/uridine-preferring nucleoside hydrolase" evidence="3">
    <location>
        <begin position="58"/>
        <end position="369"/>
    </location>
</feature>
<dbReference type="RefSeq" id="WP_183973762.1">
    <property type="nucleotide sequence ID" value="NZ_JACHEB010000002.1"/>
</dbReference>
<dbReference type="InterPro" id="IPR006311">
    <property type="entry name" value="TAT_signal"/>
</dbReference>
<dbReference type="GO" id="GO:0005829">
    <property type="term" value="C:cytosol"/>
    <property type="evidence" value="ECO:0007669"/>
    <property type="project" value="TreeGrafter"/>
</dbReference>
<evidence type="ECO:0000256" key="2">
    <source>
        <dbReference type="ARBA" id="ARBA00023295"/>
    </source>
</evidence>
<dbReference type="SUPFAM" id="SSF53590">
    <property type="entry name" value="Nucleoside hydrolase"/>
    <property type="match status" value="1"/>
</dbReference>
<accession>A0A9X0QBJ3</accession>
<comment type="caution">
    <text evidence="4">The sequence shown here is derived from an EMBL/GenBank/DDBJ whole genome shotgun (WGS) entry which is preliminary data.</text>
</comment>
<evidence type="ECO:0000313" key="5">
    <source>
        <dbReference type="Proteomes" id="UP000535182"/>
    </source>
</evidence>
<dbReference type="Pfam" id="PF01156">
    <property type="entry name" value="IU_nuc_hydro"/>
    <property type="match status" value="1"/>
</dbReference>
<dbReference type="PANTHER" id="PTHR12304">
    <property type="entry name" value="INOSINE-URIDINE PREFERRING NUCLEOSIDE HYDROLASE"/>
    <property type="match status" value="1"/>
</dbReference>
<dbReference type="AlphaFoldDB" id="A0A9X0QBJ3"/>
<gene>
    <name evidence="4" type="ORF">HDF14_000813</name>
</gene>
<dbReference type="GO" id="GO:0006152">
    <property type="term" value="P:purine nucleoside catabolic process"/>
    <property type="evidence" value="ECO:0007669"/>
    <property type="project" value="TreeGrafter"/>
</dbReference>
<dbReference type="CDD" id="cd02651">
    <property type="entry name" value="nuc_hydro_IU_UC_XIUA"/>
    <property type="match status" value="1"/>
</dbReference>
<keyword evidence="2 4" id="KW-0326">Glycosidase</keyword>
<organism evidence="4 5">
    <name type="scientific">Tunturiibacter gelidiferens</name>
    <dbReference type="NCBI Taxonomy" id="3069689"/>
    <lineage>
        <taxon>Bacteria</taxon>
        <taxon>Pseudomonadati</taxon>
        <taxon>Acidobacteriota</taxon>
        <taxon>Terriglobia</taxon>
        <taxon>Terriglobales</taxon>
        <taxon>Acidobacteriaceae</taxon>
        <taxon>Tunturiibacter</taxon>
    </lineage>
</organism>